<evidence type="ECO:0000313" key="5">
    <source>
        <dbReference type="Proteomes" id="UP000801492"/>
    </source>
</evidence>
<dbReference type="EMBL" id="VTPC01087275">
    <property type="protein sequence ID" value="KAF2886567.1"/>
    <property type="molecule type" value="Genomic_DNA"/>
</dbReference>
<dbReference type="Pfam" id="PF13359">
    <property type="entry name" value="DDE_Tnp_4"/>
    <property type="match status" value="1"/>
</dbReference>
<protein>
    <recommendedName>
        <fullName evidence="3">DDE Tnp4 domain-containing protein</fullName>
    </recommendedName>
</protein>
<sequence length="231" mass="26831">MSSDEVKMWTGLHKEQFDDLFETSSKGHLRSSKNRSQKEALFMLLMVLRRDKTNPVMLSFFQPGNYVVVDRDFRDVVDETKSHGIEVYMPNLLKHGKQQFTSSESNESRKVTALRFIVETVNGRLKNVFKFLSGRVEAAYGPDKIWNFFQICCAILNKNYGPILTDKPRHRIVVEACHSKLQALNKLEREIQEKNLLARSSSQWIRINLVDLPEFFILTMDNLLEITLGPY</sequence>
<proteinExistence type="predicted"/>
<gene>
    <name evidence="4" type="ORF">ILUMI_19607</name>
</gene>
<dbReference type="Proteomes" id="UP000801492">
    <property type="component" value="Unassembled WGS sequence"/>
</dbReference>
<reference evidence="4" key="1">
    <citation type="submission" date="2019-08" db="EMBL/GenBank/DDBJ databases">
        <title>The genome of the North American firefly Photinus pyralis.</title>
        <authorList>
            <consortium name="Photinus pyralis genome working group"/>
            <person name="Fallon T.R."/>
            <person name="Sander Lower S.E."/>
            <person name="Weng J.-K."/>
        </authorList>
    </citation>
    <scope>NUCLEOTIDE SEQUENCE</scope>
    <source>
        <strain evidence="4">TRF0915ILg1</strain>
        <tissue evidence="4">Whole body</tissue>
    </source>
</reference>
<dbReference type="OrthoDB" id="6774982at2759"/>
<evidence type="ECO:0000256" key="1">
    <source>
        <dbReference type="ARBA" id="ARBA00001968"/>
    </source>
</evidence>
<keyword evidence="2" id="KW-0479">Metal-binding</keyword>
<dbReference type="PANTHER" id="PTHR23080">
    <property type="entry name" value="THAP DOMAIN PROTEIN"/>
    <property type="match status" value="1"/>
</dbReference>
<accession>A0A8K0CM35</accession>
<dbReference type="AlphaFoldDB" id="A0A8K0CM35"/>
<feature type="domain" description="DDE Tnp4" evidence="3">
    <location>
        <begin position="60"/>
        <end position="157"/>
    </location>
</feature>
<evidence type="ECO:0000256" key="2">
    <source>
        <dbReference type="ARBA" id="ARBA00022723"/>
    </source>
</evidence>
<name>A0A8K0CM35_IGNLU</name>
<dbReference type="GO" id="GO:0046872">
    <property type="term" value="F:metal ion binding"/>
    <property type="evidence" value="ECO:0007669"/>
    <property type="project" value="UniProtKB-KW"/>
</dbReference>
<organism evidence="4 5">
    <name type="scientific">Ignelater luminosus</name>
    <name type="common">Cucubano</name>
    <name type="synonym">Pyrophorus luminosus</name>
    <dbReference type="NCBI Taxonomy" id="2038154"/>
    <lineage>
        <taxon>Eukaryota</taxon>
        <taxon>Metazoa</taxon>
        <taxon>Ecdysozoa</taxon>
        <taxon>Arthropoda</taxon>
        <taxon>Hexapoda</taxon>
        <taxon>Insecta</taxon>
        <taxon>Pterygota</taxon>
        <taxon>Neoptera</taxon>
        <taxon>Endopterygota</taxon>
        <taxon>Coleoptera</taxon>
        <taxon>Polyphaga</taxon>
        <taxon>Elateriformia</taxon>
        <taxon>Elateroidea</taxon>
        <taxon>Elateridae</taxon>
        <taxon>Agrypninae</taxon>
        <taxon>Pyrophorini</taxon>
        <taxon>Ignelater</taxon>
    </lineage>
</organism>
<evidence type="ECO:0000259" key="3">
    <source>
        <dbReference type="Pfam" id="PF13359"/>
    </source>
</evidence>
<comment type="caution">
    <text evidence="4">The sequence shown here is derived from an EMBL/GenBank/DDBJ whole genome shotgun (WGS) entry which is preliminary data.</text>
</comment>
<keyword evidence="5" id="KW-1185">Reference proteome</keyword>
<dbReference type="InterPro" id="IPR027806">
    <property type="entry name" value="HARBI1_dom"/>
</dbReference>
<comment type="cofactor">
    <cofactor evidence="1">
        <name>a divalent metal cation</name>
        <dbReference type="ChEBI" id="CHEBI:60240"/>
    </cofactor>
</comment>
<evidence type="ECO:0000313" key="4">
    <source>
        <dbReference type="EMBL" id="KAF2886567.1"/>
    </source>
</evidence>